<evidence type="ECO:0000256" key="1">
    <source>
        <dbReference type="SAM" id="Phobius"/>
    </source>
</evidence>
<accession>A0ABX3S695</accession>
<keyword evidence="1" id="KW-0472">Membrane</keyword>
<gene>
    <name evidence="2" type="ORF">BST19_26845</name>
</gene>
<keyword evidence="1" id="KW-0812">Transmembrane</keyword>
<proteinExistence type="predicted"/>
<dbReference type="EMBL" id="MVHL01000099">
    <property type="protein sequence ID" value="ORA41977.1"/>
    <property type="molecule type" value="Genomic_DNA"/>
</dbReference>
<dbReference type="Proteomes" id="UP000192293">
    <property type="component" value="Unassembled WGS sequence"/>
</dbReference>
<protein>
    <recommendedName>
        <fullName evidence="4">Sensor domain-containing protein</fullName>
    </recommendedName>
</protein>
<evidence type="ECO:0008006" key="4">
    <source>
        <dbReference type="Google" id="ProtNLM"/>
    </source>
</evidence>
<comment type="caution">
    <text evidence="2">The sequence shown here is derived from an EMBL/GenBank/DDBJ whole genome shotgun (WGS) entry which is preliminary data.</text>
</comment>
<organism evidence="2 3">
    <name type="scientific">Mycobacterium bouchedurhonense</name>
    <dbReference type="NCBI Taxonomy" id="701041"/>
    <lineage>
        <taxon>Bacteria</taxon>
        <taxon>Bacillati</taxon>
        <taxon>Actinomycetota</taxon>
        <taxon>Actinomycetes</taxon>
        <taxon>Mycobacteriales</taxon>
        <taxon>Mycobacteriaceae</taxon>
        <taxon>Mycobacterium</taxon>
        <taxon>Mycobacterium avium complex (MAC)</taxon>
    </lineage>
</organism>
<keyword evidence="3" id="KW-1185">Reference proteome</keyword>
<evidence type="ECO:0000313" key="3">
    <source>
        <dbReference type="Proteomes" id="UP000192293"/>
    </source>
</evidence>
<keyword evidence="1" id="KW-1133">Transmembrane helix</keyword>
<name>A0ABX3S695_MYCBC</name>
<evidence type="ECO:0000313" key="2">
    <source>
        <dbReference type="EMBL" id="ORA41977.1"/>
    </source>
</evidence>
<reference evidence="2 3" key="1">
    <citation type="submission" date="2017-02" db="EMBL/GenBank/DDBJ databases">
        <title>The new phylogeny of genus Mycobacterium.</title>
        <authorList>
            <person name="Tortoli E."/>
            <person name="Trovato A."/>
            <person name="Cirillo D.M."/>
        </authorList>
    </citation>
    <scope>NUCLEOTIDE SEQUENCE [LARGE SCALE GENOMIC DNA]</scope>
    <source>
        <strain evidence="2 3">DSM 45439</strain>
    </source>
</reference>
<sequence>MSSPGAAPRPIRRRCVGPRTVSAMALVVLGVCAAAIVVFPVRPVSLRSLPNWELAKLLPGVHDFPPSWNYSLRGAVQRVDPDRPDAAPLNRPATYRPSDCANIPAIATLFNGYGYSAMVHVDKQSDQIARAVLQSSDEPDPNARFVIYPVADGAAMITKYVDWLHGCGTYHVTAADPEGGEPVPRVVVTTIGARSAGGADAALEVTRSATVTVPGPLRTMVYHVSYYWVRGVLLECATNLTGADTDLVNRVAAQTLQRIRTR</sequence>
<feature type="transmembrane region" description="Helical" evidence="1">
    <location>
        <begin position="21"/>
        <end position="41"/>
    </location>
</feature>